<dbReference type="GO" id="GO:0045944">
    <property type="term" value="P:positive regulation of transcription by RNA polymerase II"/>
    <property type="evidence" value="ECO:0007669"/>
    <property type="project" value="TreeGrafter"/>
</dbReference>
<comment type="similarity">
    <text evidence="8">Belongs to the pacC/RIM101 family.</text>
</comment>
<dbReference type="AlphaFoldDB" id="A0A1Y1ZFY9"/>
<dbReference type="Gene3D" id="3.30.160.60">
    <property type="entry name" value="Classic Zinc Finger"/>
    <property type="match status" value="1"/>
</dbReference>
<evidence type="ECO:0000256" key="1">
    <source>
        <dbReference type="ARBA" id="ARBA00004123"/>
    </source>
</evidence>
<evidence type="ECO:0000256" key="2">
    <source>
        <dbReference type="ARBA" id="ARBA00022491"/>
    </source>
</evidence>
<accession>A0A1Y1ZFY9</accession>
<keyword evidence="5 9" id="KW-0863">Zinc-finger</keyword>
<dbReference type="InterPro" id="IPR050806">
    <property type="entry name" value="pacC/RIM101"/>
</dbReference>
<feature type="non-terminal residue" evidence="11">
    <location>
        <position position="69"/>
    </location>
</feature>
<evidence type="ECO:0000256" key="9">
    <source>
        <dbReference type="PROSITE-ProRule" id="PRU00042"/>
    </source>
</evidence>
<dbReference type="OrthoDB" id="6155966at2759"/>
<proteinExistence type="inferred from homology"/>
<dbReference type="InterPro" id="IPR036236">
    <property type="entry name" value="Znf_C2H2_sf"/>
</dbReference>
<comment type="subcellular location">
    <subcellularLocation>
        <location evidence="1">Nucleus</location>
    </subcellularLocation>
</comment>
<name>A0A1Y1ZFY9_9FUNG</name>
<dbReference type="SMART" id="SM00355">
    <property type="entry name" value="ZnF_C2H2"/>
    <property type="match status" value="2"/>
</dbReference>
<protein>
    <recommendedName>
        <fullName evidence="10">C2H2-type domain-containing protein</fullName>
    </recommendedName>
</protein>
<evidence type="ECO:0000256" key="4">
    <source>
        <dbReference type="ARBA" id="ARBA00022737"/>
    </source>
</evidence>
<dbReference type="EMBL" id="MCOG01000415">
    <property type="protein sequence ID" value="ORY08887.1"/>
    <property type="molecule type" value="Genomic_DNA"/>
</dbReference>
<reference evidence="11 12" key="1">
    <citation type="submission" date="2016-08" db="EMBL/GenBank/DDBJ databases">
        <title>A Parts List for Fungal Cellulosomes Revealed by Comparative Genomics.</title>
        <authorList>
            <consortium name="DOE Joint Genome Institute"/>
            <person name="Haitjema C.H."/>
            <person name="Gilmore S.P."/>
            <person name="Henske J.K."/>
            <person name="Solomon K.V."/>
            <person name="De Groot R."/>
            <person name="Kuo A."/>
            <person name="Mondo S.J."/>
            <person name="Salamov A.A."/>
            <person name="Labutti K."/>
            <person name="Zhao Z."/>
            <person name="Chiniquy J."/>
            <person name="Barry K."/>
            <person name="Brewer H.M."/>
            <person name="Purvine S.O."/>
            <person name="Wright A.T."/>
            <person name="Boxma B."/>
            <person name="Van Alen T."/>
            <person name="Hackstein J.H."/>
            <person name="Baker S.E."/>
            <person name="Grigoriev I.V."/>
            <person name="O'Malley M.A."/>
        </authorList>
    </citation>
    <scope>NUCLEOTIDE SEQUENCE [LARGE SCALE GENOMIC DNA]</scope>
    <source>
        <strain evidence="11 12">G1</strain>
    </source>
</reference>
<dbReference type="PROSITE" id="PS50157">
    <property type="entry name" value="ZINC_FINGER_C2H2_2"/>
    <property type="match status" value="1"/>
</dbReference>
<keyword evidence="4" id="KW-0677">Repeat</keyword>
<gene>
    <name evidence="11" type="ORF">LY90DRAFT_343115</name>
</gene>
<evidence type="ECO:0000256" key="7">
    <source>
        <dbReference type="ARBA" id="ARBA00023242"/>
    </source>
</evidence>
<keyword evidence="2" id="KW-0678">Repressor</keyword>
<comment type="caution">
    <text evidence="11">The sequence shown here is derived from an EMBL/GenBank/DDBJ whole genome shotgun (WGS) entry which is preliminary data.</text>
</comment>
<dbReference type="PANTHER" id="PTHR47257">
    <property type="entry name" value="PH-RESPONSE TRANSCRIPTION FACTOR PACC/RIM101"/>
    <property type="match status" value="1"/>
</dbReference>
<sequence length="69" mass="8342">HLCDDHVGRKANNNLCLTCYWNNCNYTKKKRDHVTSHIRKHIEFKPHICQTCYRAFKRPQDLKKHLAIH</sequence>
<dbReference type="GO" id="GO:0008270">
    <property type="term" value="F:zinc ion binding"/>
    <property type="evidence" value="ECO:0007669"/>
    <property type="project" value="UniProtKB-KW"/>
</dbReference>
<keyword evidence="6" id="KW-0862">Zinc</keyword>
<dbReference type="FunFam" id="3.30.160.60:FF:000340">
    <property type="entry name" value="zinc finger protein 473 isoform X1"/>
    <property type="match status" value="1"/>
</dbReference>
<dbReference type="PANTHER" id="PTHR47257:SF1">
    <property type="entry name" value="PH-RESPONSE TRANSCRIPTION FACTOR PACC_RIM101"/>
    <property type="match status" value="1"/>
</dbReference>
<evidence type="ECO:0000259" key="10">
    <source>
        <dbReference type="PROSITE" id="PS50157"/>
    </source>
</evidence>
<dbReference type="PROSITE" id="PS00028">
    <property type="entry name" value="ZINC_FINGER_C2H2_1"/>
    <property type="match status" value="1"/>
</dbReference>
<feature type="non-terminal residue" evidence="11">
    <location>
        <position position="1"/>
    </location>
</feature>
<dbReference type="SUPFAM" id="SSF57667">
    <property type="entry name" value="beta-beta-alpha zinc fingers"/>
    <property type="match status" value="1"/>
</dbReference>
<organism evidence="11 12">
    <name type="scientific">Neocallimastix californiae</name>
    <dbReference type="NCBI Taxonomy" id="1754190"/>
    <lineage>
        <taxon>Eukaryota</taxon>
        <taxon>Fungi</taxon>
        <taxon>Fungi incertae sedis</taxon>
        <taxon>Chytridiomycota</taxon>
        <taxon>Chytridiomycota incertae sedis</taxon>
        <taxon>Neocallimastigomycetes</taxon>
        <taxon>Neocallimastigales</taxon>
        <taxon>Neocallimastigaceae</taxon>
        <taxon>Neocallimastix</taxon>
    </lineage>
</organism>
<feature type="domain" description="C2H2-type" evidence="10">
    <location>
        <begin position="47"/>
        <end position="69"/>
    </location>
</feature>
<evidence type="ECO:0000256" key="6">
    <source>
        <dbReference type="ARBA" id="ARBA00022833"/>
    </source>
</evidence>
<evidence type="ECO:0000256" key="8">
    <source>
        <dbReference type="ARBA" id="ARBA00038089"/>
    </source>
</evidence>
<keyword evidence="3" id="KW-0479">Metal-binding</keyword>
<keyword evidence="12" id="KW-1185">Reference proteome</keyword>
<keyword evidence="7" id="KW-0539">Nucleus</keyword>
<evidence type="ECO:0000313" key="11">
    <source>
        <dbReference type="EMBL" id="ORY08887.1"/>
    </source>
</evidence>
<dbReference type="InterPro" id="IPR013087">
    <property type="entry name" value="Znf_C2H2_type"/>
</dbReference>
<evidence type="ECO:0000313" key="12">
    <source>
        <dbReference type="Proteomes" id="UP000193920"/>
    </source>
</evidence>
<evidence type="ECO:0000256" key="3">
    <source>
        <dbReference type="ARBA" id="ARBA00022723"/>
    </source>
</evidence>
<dbReference type="STRING" id="1754190.A0A1Y1ZFY9"/>
<dbReference type="GO" id="GO:0005634">
    <property type="term" value="C:nucleus"/>
    <property type="evidence" value="ECO:0007669"/>
    <property type="project" value="UniProtKB-SubCell"/>
</dbReference>
<evidence type="ECO:0000256" key="5">
    <source>
        <dbReference type="ARBA" id="ARBA00022771"/>
    </source>
</evidence>
<dbReference type="Proteomes" id="UP000193920">
    <property type="component" value="Unassembled WGS sequence"/>
</dbReference>